<keyword evidence="3" id="KW-0328">Glycosyltransferase</keyword>
<dbReference type="FunFam" id="3.40.50.2000:FF:000060">
    <property type="entry name" value="Glycosyltransferase"/>
    <property type="match status" value="1"/>
</dbReference>
<dbReference type="Pfam" id="PF00201">
    <property type="entry name" value="UDPGT"/>
    <property type="match status" value="1"/>
</dbReference>
<evidence type="ECO:0000256" key="3">
    <source>
        <dbReference type="RuleBase" id="RU003718"/>
    </source>
</evidence>
<dbReference type="InterPro" id="IPR035595">
    <property type="entry name" value="UDP_glycos_trans_CS"/>
</dbReference>
<reference evidence="4 5" key="1">
    <citation type="journal article" date="2021" name="Hortic Res">
        <title>Chromosome-scale assembly of the Dendrobium chrysotoxum genome enhances the understanding of orchid evolution.</title>
        <authorList>
            <person name="Zhang Y."/>
            <person name="Zhang G.Q."/>
            <person name="Zhang D."/>
            <person name="Liu X.D."/>
            <person name="Xu X.Y."/>
            <person name="Sun W.H."/>
            <person name="Yu X."/>
            <person name="Zhu X."/>
            <person name="Wang Z.W."/>
            <person name="Zhao X."/>
            <person name="Zhong W.Y."/>
            <person name="Chen H."/>
            <person name="Yin W.L."/>
            <person name="Huang T."/>
            <person name="Niu S.C."/>
            <person name="Liu Z.J."/>
        </authorList>
    </citation>
    <scope>NUCLEOTIDE SEQUENCE [LARGE SCALE GENOMIC DNA]</scope>
    <source>
        <strain evidence="4">Lindl</strain>
    </source>
</reference>
<protein>
    <recommendedName>
        <fullName evidence="6">UDP-glycosyltransferases domain-containing protein</fullName>
    </recommendedName>
</protein>
<dbReference type="PROSITE" id="PS00375">
    <property type="entry name" value="UDPGT"/>
    <property type="match status" value="1"/>
</dbReference>
<keyword evidence="2 3" id="KW-0808">Transferase</keyword>
<evidence type="ECO:0008006" key="6">
    <source>
        <dbReference type="Google" id="ProtNLM"/>
    </source>
</evidence>
<comment type="similarity">
    <text evidence="1 3">Belongs to the UDP-glycosyltransferase family.</text>
</comment>
<name>A0AAV7H470_DENCH</name>
<dbReference type="AlphaFoldDB" id="A0AAV7H470"/>
<dbReference type="EMBL" id="JAGFBR010000008">
    <property type="protein sequence ID" value="KAH0462985.1"/>
    <property type="molecule type" value="Genomic_DNA"/>
</dbReference>
<dbReference type="PANTHER" id="PTHR48044:SF22">
    <property type="entry name" value="GLYCOSYLTRANSFERASE"/>
    <property type="match status" value="1"/>
</dbReference>
<sequence>MLALREDFLGKPIFAIRPFNPVPMHNNTYISREECLEWLDRHPPCFVVGHLFLWVLRDADRADIFAFQSSSWQLSSWFEKAVEGVGKVVRGWVPQLEVLDHRAMGGFMSHCGWNSCMEAVSCGVPVMAWPMHSDQPANARLLAEGLKVGVVVREWDRRREVVAVERVEEVVRMVMEGEEGRRMREKAREMGKAVRAARKDGGSSKEALAVLVAHWRKYKQHNPASVGCVLLYPKV</sequence>
<dbReference type="InterPro" id="IPR002213">
    <property type="entry name" value="UDP_glucos_trans"/>
</dbReference>
<keyword evidence="5" id="KW-1185">Reference proteome</keyword>
<dbReference type="CDD" id="cd03784">
    <property type="entry name" value="GT1_Gtf-like"/>
    <property type="match status" value="1"/>
</dbReference>
<dbReference type="Gene3D" id="3.40.50.2000">
    <property type="entry name" value="Glycogen Phosphorylase B"/>
    <property type="match status" value="1"/>
</dbReference>
<organism evidence="4 5">
    <name type="scientific">Dendrobium chrysotoxum</name>
    <name type="common">Orchid</name>
    <dbReference type="NCBI Taxonomy" id="161865"/>
    <lineage>
        <taxon>Eukaryota</taxon>
        <taxon>Viridiplantae</taxon>
        <taxon>Streptophyta</taxon>
        <taxon>Embryophyta</taxon>
        <taxon>Tracheophyta</taxon>
        <taxon>Spermatophyta</taxon>
        <taxon>Magnoliopsida</taxon>
        <taxon>Liliopsida</taxon>
        <taxon>Asparagales</taxon>
        <taxon>Orchidaceae</taxon>
        <taxon>Epidendroideae</taxon>
        <taxon>Malaxideae</taxon>
        <taxon>Dendrobiinae</taxon>
        <taxon>Dendrobium</taxon>
    </lineage>
</organism>
<gene>
    <name evidence="4" type="ORF">IEQ34_007567</name>
</gene>
<evidence type="ECO:0000256" key="2">
    <source>
        <dbReference type="ARBA" id="ARBA00022679"/>
    </source>
</evidence>
<proteinExistence type="inferred from homology"/>
<comment type="caution">
    <text evidence="4">The sequence shown here is derived from an EMBL/GenBank/DDBJ whole genome shotgun (WGS) entry which is preliminary data.</text>
</comment>
<evidence type="ECO:0000313" key="4">
    <source>
        <dbReference type="EMBL" id="KAH0462985.1"/>
    </source>
</evidence>
<evidence type="ECO:0000313" key="5">
    <source>
        <dbReference type="Proteomes" id="UP000775213"/>
    </source>
</evidence>
<dbReference type="PANTHER" id="PTHR48044">
    <property type="entry name" value="GLYCOSYLTRANSFERASE"/>
    <property type="match status" value="1"/>
</dbReference>
<dbReference type="GO" id="GO:0008194">
    <property type="term" value="F:UDP-glycosyltransferase activity"/>
    <property type="evidence" value="ECO:0007669"/>
    <property type="project" value="InterPro"/>
</dbReference>
<dbReference type="SUPFAM" id="SSF53756">
    <property type="entry name" value="UDP-Glycosyltransferase/glycogen phosphorylase"/>
    <property type="match status" value="1"/>
</dbReference>
<evidence type="ECO:0000256" key="1">
    <source>
        <dbReference type="ARBA" id="ARBA00009995"/>
    </source>
</evidence>
<dbReference type="Proteomes" id="UP000775213">
    <property type="component" value="Unassembled WGS sequence"/>
</dbReference>
<dbReference type="GO" id="GO:1901137">
    <property type="term" value="P:carbohydrate derivative biosynthetic process"/>
    <property type="evidence" value="ECO:0007669"/>
    <property type="project" value="UniProtKB-ARBA"/>
</dbReference>
<accession>A0AAV7H470</accession>